<reference evidence="3" key="1">
    <citation type="submission" date="2016-10" db="EMBL/GenBank/DDBJ databases">
        <authorList>
            <person name="Varghese N."/>
            <person name="Submissions S."/>
        </authorList>
    </citation>
    <scope>NUCLEOTIDE SEQUENCE [LARGE SCALE GENOMIC DNA]</scope>
    <source>
        <strain evidence="3">DSM 17038</strain>
    </source>
</reference>
<proteinExistence type="predicted"/>
<dbReference type="SMART" id="SM00842">
    <property type="entry name" value="FtsA"/>
    <property type="match status" value="1"/>
</dbReference>
<dbReference type="PANTHER" id="PTHR32432:SF3">
    <property type="entry name" value="ETHANOLAMINE UTILIZATION PROTEIN EUTJ"/>
    <property type="match status" value="1"/>
</dbReference>
<dbReference type="Proteomes" id="UP000199337">
    <property type="component" value="Unassembled WGS sequence"/>
</dbReference>
<sequence length="658" mass="71894">MSFSQSAIDNHIFALDIGTRTVIGLVGHMEGKNFRVIAEEMVEHESRSMFDGQIHDIPQVAEVVAQVKSGLEKKTGLNLNKVAVAAAGRSLKTVRCTAELEHDANKEIELVDIRSIELAALRTAHRDLESGNIADYYCVGHCVITYLLDNMPVSNLFGHRAAKIGVEIVATFLPVSVVNSLYAVLHRVNLEPVNLTLEPIAAIDVAIPASFRLLNLALVDIGAGTSDIAITRDGSIIAYGMVPMAGDEVTEPIVEQLLVEFNEAERIKRLAGSCDEMAYTDILGATGNITKKDFLPIIEPALDRLADAISSNILDLNGGIPPKSVFCIGGGAKAPQLADKLAQKLQMDPERVVMRDRSHLRNVAFNEKSFLPGPEGVTVVGIATIALTRMGYEFMSVRVNSSEYKLFNTREINVSQALGLIRFDPRNLIGKNGKNLKFYFNGKEHLVYGELGEPARIYINNKEANLQSSVKDGDDIMVIKAVDGRDASARVSDFIPQSSEITFKLNGTDRNWRPKALLNGAEAGPNTLIKTGDSLEFNANPTVGQIAQAYNINVIDKILINGRISNAQDKISTGNNVEIISPVENITGITITVNGEKLVLNKTKAIFVDIFNLIDIDTTNPQGFLIMKLNEEQAHYTDPVQNGDSIEVFWSDQETEPF</sequence>
<evidence type="ECO:0000313" key="3">
    <source>
        <dbReference type="Proteomes" id="UP000199337"/>
    </source>
</evidence>
<keyword evidence="2" id="KW-0131">Cell cycle</keyword>
<gene>
    <name evidence="2" type="ORF">SAMN05660649_01086</name>
</gene>
<organism evidence="2 3">
    <name type="scientific">Desulfotruncus arcticus DSM 17038</name>
    <dbReference type="NCBI Taxonomy" id="1121424"/>
    <lineage>
        <taxon>Bacteria</taxon>
        <taxon>Bacillati</taxon>
        <taxon>Bacillota</taxon>
        <taxon>Clostridia</taxon>
        <taxon>Eubacteriales</taxon>
        <taxon>Desulfallaceae</taxon>
        <taxon>Desulfotruncus</taxon>
    </lineage>
</organism>
<dbReference type="OrthoDB" id="9768127at2"/>
<dbReference type="InterPro" id="IPR043129">
    <property type="entry name" value="ATPase_NBD"/>
</dbReference>
<dbReference type="InterPro" id="IPR003494">
    <property type="entry name" value="SHS2_FtsA"/>
</dbReference>
<dbReference type="AlphaFoldDB" id="A0A1I2QDS6"/>
<dbReference type="EMBL" id="FOOX01000003">
    <property type="protein sequence ID" value="SFG23761.1"/>
    <property type="molecule type" value="Genomic_DNA"/>
</dbReference>
<dbReference type="GO" id="GO:0051301">
    <property type="term" value="P:cell division"/>
    <property type="evidence" value="ECO:0007669"/>
    <property type="project" value="UniProtKB-KW"/>
</dbReference>
<evidence type="ECO:0000313" key="2">
    <source>
        <dbReference type="EMBL" id="SFG23761.1"/>
    </source>
</evidence>
<accession>A0A1I2QDS6</accession>
<dbReference type="RefSeq" id="WP_092469467.1">
    <property type="nucleotide sequence ID" value="NZ_FOOX01000003.1"/>
</dbReference>
<dbReference type="CDD" id="cd24004">
    <property type="entry name" value="ASKHA_NBD_PilM-like"/>
    <property type="match status" value="1"/>
</dbReference>
<dbReference type="Gene3D" id="3.30.420.40">
    <property type="match status" value="2"/>
</dbReference>
<dbReference type="Pfam" id="PF14450">
    <property type="entry name" value="FtsA"/>
    <property type="match status" value="1"/>
</dbReference>
<keyword evidence="3" id="KW-1185">Reference proteome</keyword>
<dbReference type="InterPro" id="IPR050696">
    <property type="entry name" value="FtsA/MreB"/>
</dbReference>
<evidence type="ECO:0000259" key="1">
    <source>
        <dbReference type="SMART" id="SM00842"/>
    </source>
</evidence>
<dbReference type="PANTHER" id="PTHR32432">
    <property type="entry name" value="CELL DIVISION PROTEIN FTSA-RELATED"/>
    <property type="match status" value="1"/>
</dbReference>
<feature type="domain" description="SHS2" evidence="1">
    <location>
        <begin position="12"/>
        <end position="206"/>
    </location>
</feature>
<dbReference type="SUPFAM" id="SSF53067">
    <property type="entry name" value="Actin-like ATPase domain"/>
    <property type="match status" value="2"/>
</dbReference>
<dbReference type="STRING" id="341036.SAMN05660649_01086"/>
<name>A0A1I2QDS6_9FIRM</name>
<protein>
    <submittedName>
        <fullName evidence="2">Cell division protein FtsA</fullName>
    </submittedName>
</protein>
<keyword evidence="2" id="KW-0132">Cell division</keyword>